<accession>A0ABW4LG66</accession>
<keyword evidence="4" id="KW-0808">Transferase</keyword>
<keyword evidence="1" id="KW-0227">DNA damage</keyword>
<dbReference type="RefSeq" id="WP_377934239.1">
    <property type="nucleotide sequence ID" value="NZ_JBHUEA010000012.1"/>
</dbReference>
<dbReference type="Gene3D" id="1.10.10.10">
    <property type="entry name" value="Winged helix-like DNA-binding domain superfamily/Winged helix DNA-binding domain"/>
    <property type="match status" value="1"/>
</dbReference>
<dbReference type="Gene3D" id="3.30.160.70">
    <property type="entry name" value="Methylated DNA-protein cysteine methyltransferase domain"/>
    <property type="match status" value="1"/>
</dbReference>
<keyword evidence="4" id="KW-0489">Methyltransferase</keyword>
<evidence type="ECO:0000259" key="2">
    <source>
        <dbReference type="Pfam" id="PF01035"/>
    </source>
</evidence>
<evidence type="ECO:0000256" key="1">
    <source>
        <dbReference type="ARBA" id="ARBA00022763"/>
    </source>
</evidence>
<dbReference type="EMBL" id="JBHUEA010000012">
    <property type="protein sequence ID" value="MFD1721738.1"/>
    <property type="molecule type" value="Genomic_DNA"/>
</dbReference>
<reference evidence="5" key="1">
    <citation type="journal article" date="2019" name="Int. J. Syst. Evol. Microbiol.">
        <title>The Global Catalogue of Microorganisms (GCM) 10K type strain sequencing project: providing services to taxonomists for standard genome sequencing and annotation.</title>
        <authorList>
            <consortium name="The Broad Institute Genomics Platform"/>
            <consortium name="The Broad Institute Genome Sequencing Center for Infectious Disease"/>
            <person name="Wu L."/>
            <person name="Ma J."/>
        </authorList>
    </citation>
    <scope>NUCLEOTIDE SEQUENCE [LARGE SCALE GENOMIC DNA]</scope>
    <source>
        <strain evidence="5">CGMCC 1.12471</strain>
    </source>
</reference>
<dbReference type="InterPro" id="IPR036388">
    <property type="entry name" value="WH-like_DNA-bd_sf"/>
</dbReference>
<keyword evidence="5" id="KW-1185">Reference proteome</keyword>
<dbReference type="Proteomes" id="UP001597347">
    <property type="component" value="Unassembled WGS sequence"/>
</dbReference>
<dbReference type="PANTHER" id="PTHR10815">
    <property type="entry name" value="METHYLATED-DNA--PROTEIN-CYSTEINE METHYLTRANSFERASE"/>
    <property type="match status" value="1"/>
</dbReference>
<dbReference type="EC" id="2.1.1.63" evidence="4"/>
<dbReference type="InterPro" id="IPR036217">
    <property type="entry name" value="MethylDNA_cys_MeTrfase_DNAb"/>
</dbReference>
<dbReference type="InterPro" id="IPR008332">
    <property type="entry name" value="MethylG_MeTrfase_N"/>
</dbReference>
<dbReference type="Pfam" id="PF01035">
    <property type="entry name" value="DNA_binding_1"/>
    <property type="match status" value="1"/>
</dbReference>
<protein>
    <submittedName>
        <fullName evidence="4">Methylated-DNA--[protein]-cysteine S-methyltransferase</fullName>
        <ecNumber evidence="4">2.1.1.63</ecNumber>
    </submittedName>
</protein>
<dbReference type="PANTHER" id="PTHR10815:SF5">
    <property type="entry name" value="METHYLATED-DNA--PROTEIN-CYSTEINE METHYLTRANSFERASE"/>
    <property type="match status" value="1"/>
</dbReference>
<dbReference type="NCBIfam" id="TIGR00589">
    <property type="entry name" value="ogt"/>
    <property type="match status" value="1"/>
</dbReference>
<feature type="domain" description="Methylated-DNA-[protein]-cysteine S-methyltransferase DNA binding" evidence="2">
    <location>
        <begin position="120"/>
        <end position="198"/>
    </location>
</feature>
<evidence type="ECO:0000313" key="5">
    <source>
        <dbReference type="Proteomes" id="UP001597347"/>
    </source>
</evidence>
<dbReference type="Pfam" id="PF02870">
    <property type="entry name" value="Methyltransf_1N"/>
    <property type="match status" value="1"/>
</dbReference>
<dbReference type="SUPFAM" id="SSF53155">
    <property type="entry name" value="Methylated DNA-protein cysteine methyltransferase domain"/>
    <property type="match status" value="1"/>
</dbReference>
<comment type="caution">
    <text evidence="4">The sequence shown here is derived from an EMBL/GenBank/DDBJ whole genome shotgun (WGS) entry which is preliminary data.</text>
</comment>
<dbReference type="GO" id="GO:0003908">
    <property type="term" value="F:methylated-DNA-[protein]-cysteine S-methyltransferase activity"/>
    <property type="evidence" value="ECO:0007669"/>
    <property type="project" value="UniProtKB-EC"/>
</dbReference>
<gene>
    <name evidence="4" type="ORF">ACFSBI_09265</name>
</gene>
<evidence type="ECO:0000313" key="4">
    <source>
        <dbReference type="EMBL" id="MFD1721738.1"/>
    </source>
</evidence>
<evidence type="ECO:0000259" key="3">
    <source>
        <dbReference type="Pfam" id="PF02870"/>
    </source>
</evidence>
<dbReference type="GO" id="GO:0032259">
    <property type="term" value="P:methylation"/>
    <property type="evidence" value="ECO:0007669"/>
    <property type="project" value="UniProtKB-KW"/>
</dbReference>
<proteinExistence type="predicted"/>
<dbReference type="CDD" id="cd06445">
    <property type="entry name" value="ATase"/>
    <property type="match status" value="1"/>
</dbReference>
<sequence>MTHPPTDQDLLAPPPGPLAALHERLERAATGADAPDVHYRTLDSAIGGLLVAATERGVVRVAFEREAEDAVLQSLADRIGARVLRTPARLDPAARWFEAYLAGARDPFPLPLDTRLARGFRLTVLDRLRAVPFGQRVTYAELAARADAPRAVRAVGTACATNPLPLVIPCHRVTRSDGTTGAYLGGAETKVRLLALESTGRLPA</sequence>
<organism evidence="4 5">
    <name type="scientific">Amnibacterium endophyticum</name>
    <dbReference type="NCBI Taxonomy" id="2109337"/>
    <lineage>
        <taxon>Bacteria</taxon>
        <taxon>Bacillati</taxon>
        <taxon>Actinomycetota</taxon>
        <taxon>Actinomycetes</taxon>
        <taxon>Micrococcales</taxon>
        <taxon>Microbacteriaceae</taxon>
        <taxon>Amnibacterium</taxon>
    </lineage>
</organism>
<feature type="domain" description="Methylguanine DNA methyltransferase ribonuclease-like" evidence="3">
    <location>
        <begin position="37"/>
        <end position="113"/>
    </location>
</feature>
<dbReference type="InterPro" id="IPR014048">
    <property type="entry name" value="MethylDNA_cys_MeTrfase_DNA-bd"/>
</dbReference>
<name>A0ABW4LG66_9MICO</name>
<dbReference type="InterPro" id="IPR036631">
    <property type="entry name" value="MGMT_N_sf"/>
</dbReference>
<dbReference type="SUPFAM" id="SSF46767">
    <property type="entry name" value="Methylated DNA-protein cysteine methyltransferase, C-terminal domain"/>
    <property type="match status" value="1"/>
</dbReference>